<dbReference type="EMBL" id="BQKI01000085">
    <property type="protein sequence ID" value="GJN34648.1"/>
    <property type="molecule type" value="Genomic_DNA"/>
</dbReference>
<dbReference type="InterPro" id="IPR007527">
    <property type="entry name" value="Znf_SWIM"/>
</dbReference>
<dbReference type="Pfam" id="PF04434">
    <property type="entry name" value="SWIM"/>
    <property type="match status" value="1"/>
</dbReference>
<proteinExistence type="inferred from homology"/>
<feature type="domain" description="SWIM-type" evidence="7">
    <location>
        <begin position="231"/>
        <end position="267"/>
    </location>
</feature>
<reference evidence="8" key="2">
    <citation type="submission" date="2021-12" db="EMBL/GenBank/DDBJ databases">
        <title>Resequencing data analysis of finger millet.</title>
        <authorList>
            <person name="Hatakeyama M."/>
            <person name="Aluri S."/>
            <person name="Balachadran M.T."/>
            <person name="Sivarajan S.R."/>
            <person name="Poveda L."/>
            <person name="Shimizu-Inatsugi R."/>
            <person name="Schlapbach R."/>
            <person name="Sreeman S.M."/>
            <person name="Shimizu K.K."/>
        </authorList>
    </citation>
    <scope>NUCLEOTIDE SEQUENCE</scope>
</reference>
<dbReference type="Proteomes" id="UP001054889">
    <property type="component" value="Unassembled WGS sequence"/>
</dbReference>
<dbReference type="GO" id="GO:0006355">
    <property type="term" value="P:regulation of DNA-templated transcription"/>
    <property type="evidence" value="ECO:0007669"/>
    <property type="project" value="UniProtKB-UniRule"/>
</dbReference>
<evidence type="ECO:0000256" key="4">
    <source>
        <dbReference type="ARBA" id="ARBA00022833"/>
    </source>
</evidence>
<sequence>MSNRPPKAIITDQAGAIQNAVEIVFAESRYRWCLWHIIKKIPEKFGRYTAYEDIKIDLGNVVYNSLTIEEFESAWKNMLDQYNLHDNEWLQELYTNRQRWVPAYVKDSFWAGMSTTQRSESMNSFFDGFVNSKTTLRQFVRQYENALQDKVEKENIADFQSFKSTIPCITHYDIEKQFQSAYTNSKFQEFQIELTKKMYCYSTFIKKEGPIEVYQVTEDMKIGERRKDVVYNILLNEEEFEVKCSCRCFEFRGILCRHVICLITQKRLKEVPSNYIIERWKKECKKEA</sequence>
<evidence type="ECO:0000259" key="7">
    <source>
        <dbReference type="PROSITE" id="PS50966"/>
    </source>
</evidence>
<accession>A0AAV5FFZ6</accession>
<comment type="subcellular location">
    <subcellularLocation>
        <location evidence="6">Nucleus</location>
    </subcellularLocation>
</comment>
<dbReference type="InterPro" id="IPR006564">
    <property type="entry name" value="Znf_PMZ"/>
</dbReference>
<name>A0AAV5FFZ6_ELECO</name>
<evidence type="ECO:0000256" key="2">
    <source>
        <dbReference type="ARBA" id="ARBA00022723"/>
    </source>
</evidence>
<dbReference type="PANTHER" id="PTHR31669:SF283">
    <property type="entry name" value="PROTEIN FAR1-RELATED SEQUENCE"/>
    <property type="match status" value="1"/>
</dbReference>
<evidence type="ECO:0000256" key="1">
    <source>
        <dbReference type="ARBA" id="ARBA00005889"/>
    </source>
</evidence>
<evidence type="ECO:0000256" key="3">
    <source>
        <dbReference type="ARBA" id="ARBA00022771"/>
    </source>
</evidence>
<keyword evidence="3 5" id="KW-0863">Zinc-finger</keyword>
<organism evidence="8 9">
    <name type="scientific">Eleusine coracana subsp. coracana</name>
    <dbReference type="NCBI Taxonomy" id="191504"/>
    <lineage>
        <taxon>Eukaryota</taxon>
        <taxon>Viridiplantae</taxon>
        <taxon>Streptophyta</taxon>
        <taxon>Embryophyta</taxon>
        <taxon>Tracheophyta</taxon>
        <taxon>Spermatophyta</taxon>
        <taxon>Magnoliopsida</taxon>
        <taxon>Liliopsida</taxon>
        <taxon>Poales</taxon>
        <taxon>Poaceae</taxon>
        <taxon>PACMAD clade</taxon>
        <taxon>Chloridoideae</taxon>
        <taxon>Cynodonteae</taxon>
        <taxon>Eleusininae</taxon>
        <taxon>Eleusine</taxon>
    </lineage>
</organism>
<gene>
    <name evidence="8" type="primary">gb23330</name>
    <name evidence="8" type="ORF">PR202_gb23330</name>
</gene>
<dbReference type="AlphaFoldDB" id="A0AAV5FFZ6"/>
<comment type="similarity">
    <text evidence="1 6">Belongs to the FHY3/FAR1 family.</text>
</comment>
<evidence type="ECO:0000256" key="5">
    <source>
        <dbReference type="PROSITE-ProRule" id="PRU00325"/>
    </source>
</evidence>
<dbReference type="SMART" id="SM00575">
    <property type="entry name" value="ZnF_PMZ"/>
    <property type="match status" value="1"/>
</dbReference>
<dbReference type="GO" id="GO:0008270">
    <property type="term" value="F:zinc ion binding"/>
    <property type="evidence" value="ECO:0007669"/>
    <property type="project" value="UniProtKB-UniRule"/>
</dbReference>
<evidence type="ECO:0000313" key="9">
    <source>
        <dbReference type="Proteomes" id="UP001054889"/>
    </source>
</evidence>
<comment type="caution">
    <text evidence="8">The sequence shown here is derived from an EMBL/GenBank/DDBJ whole genome shotgun (WGS) entry which is preliminary data.</text>
</comment>
<dbReference type="InterPro" id="IPR031052">
    <property type="entry name" value="FHY3/FAR1"/>
</dbReference>
<keyword evidence="9" id="KW-1185">Reference proteome</keyword>
<dbReference type="PROSITE" id="PS50966">
    <property type="entry name" value="ZF_SWIM"/>
    <property type="match status" value="1"/>
</dbReference>
<keyword evidence="4 6" id="KW-0862">Zinc</keyword>
<evidence type="ECO:0000313" key="8">
    <source>
        <dbReference type="EMBL" id="GJN34648.1"/>
    </source>
</evidence>
<dbReference type="GO" id="GO:0005634">
    <property type="term" value="C:nucleus"/>
    <property type="evidence" value="ECO:0007669"/>
    <property type="project" value="UniProtKB-SubCell"/>
</dbReference>
<dbReference type="Pfam" id="PF10551">
    <property type="entry name" value="MULE"/>
    <property type="match status" value="1"/>
</dbReference>
<protein>
    <recommendedName>
        <fullName evidence="6">Protein FAR1-RELATED SEQUENCE</fullName>
    </recommendedName>
</protein>
<reference evidence="8" key="1">
    <citation type="journal article" date="2018" name="DNA Res.">
        <title>Multiple hybrid de novo genome assembly of finger millet, an orphan allotetraploid crop.</title>
        <authorList>
            <person name="Hatakeyama M."/>
            <person name="Aluri S."/>
            <person name="Balachadran M.T."/>
            <person name="Sivarajan S.R."/>
            <person name="Patrignani A."/>
            <person name="Gruter S."/>
            <person name="Poveda L."/>
            <person name="Shimizu-Inatsugi R."/>
            <person name="Baeten J."/>
            <person name="Francoijs K.J."/>
            <person name="Nataraja K.N."/>
            <person name="Reddy Y.A.N."/>
            <person name="Phadnis S."/>
            <person name="Ravikumar R.L."/>
            <person name="Schlapbach R."/>
            <person name="Sreeman S.M."/>
            <person name="Shimizu K.K."/>
        </authorList>
    </citation>
    <scope>NUCLEOTIDE SEQUENCE</scope>
</reference>
<keyword evidence="6" id="KW-0539">Nucleus</keyword>
<keyword evidence="2 6" id="KW-0479">Metal-binding</keyword>
<comment type="function">
    <text evidence="6">Putative transcription activator involved in regulating light control of development.</text>
</comment>
<evidence type="ECO:0000256" key="6">
    <source>
        <dbReference type="RuleBase" id="RU367018"/>
    </source>
</evidence>
<dbReference type="PANTHER" id="PTHR31669">
    <property type="entry name" value="PROTEIN FAR1-RELATED SEQUENCE 10-RELATED"/>
    <property type="match status" value="1"/>
</dbReference>
<dbReference type="InterPro" id="IPR018289">
    <property type="entry name" value="MULE_transposase_dom"/>
</dbReference>